<keyword evidence="1" id="KW-0614">Plasmid</keyword>
<protein>
    <submittedName>
        <fullName evidence="1">Uncharacterized protein</fullName>
    </submittedName>
</protein>
<name>A0A9Q7U8K6_9BURK</name>
<organism evidence="1 2">
    <name type="scientific">Cupriavidus taiwanensis</name>
    <dbReference type="NCBI Taxonomy" id="164546"/>
    <lineage>
        <taxon>Bacteria</taxon>
        <taxon>Pseudomonadati</taxon>
        <taxon>Pseudomonadota</taxon>
        <taxon>Betaproteobacteria</taxon>
        <taxon>Burkholderiales</taxon>
        <taxon>Burkholderiaceae</taxon>
        <taxon>Cupriavidus</taxon>
    </lineage>
</organism>
<sequence>MQWPAVGAARREGEYFRGESNKVLQALTDGTPLVV</sequence>
<proteinExistence type="predicted"/>
<gene>
    <name evidence="1" type="ORF">CBM2636_MP21750</name>
</gene>
<evidence type="ECO:0000313" key="1">
    <source>
        <dbReference type="EMBL" id="SPD68900.1"/>
    </source>
</evidence>
<reference evidence="1 2" key="1">
    <citation type="submission" date="2018-01" db="EMBL/GenBank/DDBJ databases">
        <authorList>
            <person name="Clerissi C."/>
        </authorList>
    </citation>
    <scope>NUCLEOTIDE SEQUENCE [LARGE SCALE GENOMIC DNA]</scope>
    <source>
        <strain evidence="1">Cupriavidus taiwanensis SWF 66322</strain>
        <plasmid evidence="2">cbm2636_mp</plasmid>
    </source>
</reference>
<geneLocation type="plasmid" evidence="2">
    <name>cbm2636_mp</name>
</geneLocation>
<dbReference type="AlphaFoldDB" id="A0A9Q7U8K6"/>
<dbReference type="EMBL" id="LT984814">
    <property type="protein sequence ID" value="SPD68900.1"/>
    <property type="molecule type" value="Genomic_DNA"/>
</dbReference>
<accession>A0A9Q7U8K6</accession>
<evidence type="ECO:0000313" key="2">
    <source>
        <dbReference type="Proteomes" id="UP000254259"/>
    </source>
</evidence>
<dbReference type="Proteomes" id="UP000254259">
    <property type="component" value="Plasmid CBM2636_mp"/>
</dbReference>